<gene>
    <name evidence="1" type="ORF">VZ94_07760</name>
</gene>
<evidence type="ECO:0000313" key="2">
    <source>
        <dbReference type="Proteomes" id="UP000033684"/>
    </source>
</evidence>
<name>A0A0F3IJP0_9GAMM</name>
<proteinExistence type="predicted"/>
<protein>
    <submittedName>
        <fullName evidence="1">Uncharacterized protein</fullName>
    </submittedName>
</protein>
<organism evidence="1 2">
    <name type="scientific">Methylocucumis oryzae</name>
    <dbReference type="NCBI Taxonomy" id="1632867"/>
    <lineage>
        <taxon>Bacteria</taxon>
        <taxon>Pseudomonadati</taxon>
        <taxon>Pseudomonadota</taxon>
        <taxon>Gammaproteobacteria</taxon>
        <taxon>Methylococcales</taxon>
        <taxon>Methylococcaceae</taxon>
        <taxon>Methylocucumis</taxon>
    </lineage>
</organism>
<accession>A0A0F3IJP0</accession>
<dbReference type="EMBL" id="LAJX01000070">
    <property type="protein sequence ID" value="KJV06990.1"/>
    <property type="molecule type" value="Genomic_DNA"/>
</dbReference>
<sequence>MNKKNIIKLKIQFFNVFLWLLLSPVTVLAHQLAIEMNTAPGGKVVLADHSECVVQCVLELTNSGLVSLFATPEPGYQFHAWGGACANTLGPLCTLAADQNLSVSVSFKPNNATENEIKALLLVPEPGVQATVWNEFVSEYFANQCPTIYGGVLLENDAMNPVNQVYCYRLTLGYYSLFAPDLTEPVELTQLTQINAEIRAALLGIMNKHPNLSVTIVAQGLSGLAAQKLLNEDDMDTSLIGVLSLASQTKLMQQHSAQATFARFVNR</sequence>
<dbReference type="OrthoDB" id="5570107at2"/>
<dbReference type="RefSeq" id="WP_045778790.1">
    <property type="nucleotide sequence ID" value="NZ_LAJX01000070.1"/>
</dbReference>
<reference evidence="2" key="1">
    <citation type="submission" date="2015-03" db="EMBL/GenBank/DDBJ databases">
        <title>Draft genome sequence of a novel methanotroph (Sn10-6) isolated from flooded ricefield rhizosphere in India.</title>
        <authorList>
            <person name="Pandit P.S."/>
            <person name="Pore S.D."/>
            <person name="Arora P."/>
            <person name="Kapse N.G."/>
            <person name="Dhakephalkar P.K."/>
            <person name="Rahalkar M.C."/>
        </authorList>
    </citation>
    <scope>NUCLEOTIDE SEQUENCE [LARGE SCALE GENOMIC DNA]</scope>
    <source>
        <strain evidence="2">Sn10-6</strain>
    </source>
</reference>
<dbReference type="AlphaFoldDB" id="A0A0F3IJP0"/>
<dbReference type="Proteomes" id="UP000033684">
    <property type="component" value="Unassembled WGS sequence"/>
</dbReference>
<comment type="caution">
    <text evidence="1">The sequence shown here is derived from an EMBL/GenBank/DDBJ whole genome shotgun (WGS) entry which is preliminary data.</text>
</comment>
<reference evidence="1 2" key="2">
    <citation type="journal article" date="2016" name="Microb. Ecol.">
        <title>Genome Characteristics of a Novel Type I Methanotroph (Sn10-6) Isolated from a Flooded Indian Rice Field.</title>
        <authorList>
            <person name="Rahalkar M.C."/>
            <person name="Pandit P.S."/>
            <person name="Dhakephalkar P.K."/>
            <person name="Pore S."/>
            <person name="Arora P."/>
            <person name="Kapse N."/>
        </authorList>
    </citation>
    <scope>NUCLEOTIDE SEQUENCE [LARGE SCALE GENOMIC DNA]</scope>
    <source>
        <strain evidence="1 2">Sn10-6</strain>
    </source>
</reference>
<evidence type="ECO:0000313" key="1">
    <source>
        <dbReference type="EMBL" id="KJV06990.1"/>
    </source>
</evidence>
<keyword evidence="2" id="KW-1185">Reference proteome</keyword>